<keyword evidence="3 5" id="KW-0378">Hydrolase</keyword>
<dbReference type="GO" id="GO:0008783">
    <property type="term" value="F:agmatinase activity"/>
    <property type="evidence" value="ECO:0007669"/>
    <property type="project" value="UniProtKB-EC"/>
</dbReference>
<comment type="cofactor">
    <cofactor evidence="4">
        <name>Mn(2+)</name>
        <dbReference type="ChEBI" id="CHEBI:29035"/>
    </cofactor>
    <text evidence="4">Binds 2 manganese ions per subunit.</text>
</comment>
<feature type="binding site" evidence="4">
    <location>
        <position position="129"/>
    </location>
    <ligand>
        <name>Mn(2+)</name>
        <dbReference type="ChEBI" id="CHEBI:29035"/>
        <label>1</label>
    </ligand>
</feature>
<dbReference type="CDD" id="cd11593">
    <property type="entry name" value="Agmatinase-like_2"/>
    <property type="match status" value="1"/>
</dbReference>
<dbReference type="GO" id="GO:0046872">
    <property type="term" value="F:metal ion binding"/>
    <property type="evidence" value="ECO:0007669"/>
    <property type="project" value="UniProtKB-KW"/>
</dbReference>
<feature type="binding site" evidence="4">
    <location>
        <position position="104"/>
    </location>
    <ligand>
        <name>Mn(2+)</name>
        <dbReference type="ChEBI" id="CHEBI:29035"/>
        <label>1</label>
    </ligand>
</feature>
<name>A0A923NJT4_9FIRM</name>
<gene>
    <name evidence="6" type="primary">speB</name>
    <name evidence="6" type="ORF">H9L42_05990</name>
</gene>
<evidence type="ECO:0000313" key="7">
    <source>
        <dbReference type="Proteomes" id="UP000602647"/>
    </source>
</evidence>
<dbReference type="RefSeq" id="WP_187302480.1">
    <property type="nucleotide sequence ID" value="NZ_CBCTON010000010.1"/>
</dbReference>
<evidence type="ECO:0000256" key="1">
    <source>
        <dbReference type="ARBA" id="ARBA00009227"/>
    </source>
</evidence>
<dbReference type="PIRSF" id="PIRSF036979">
    <property type="entry name" value="Arginase"/>
    <property type="match status" value="1"/>
</dbReference>
<dbReference type="PANTHER" id="PTHR11358">
    <property type="entry name" value="ARGINASE/AGMATINASE"/>
    <property type="match status" value="1"/>
</dbReference>
<dbReference type="EMBL" id="JACRYT010000004">
    <property type="protein sequence ID" value="MBC6679372.1"/>
    <property type="molecule type" value="Genomic_DNA"/>
</dbReference>
<protein>
    <submittedName>
        <fullName evidence="6">Agmatinase</fullName>
        <ecNumber evidence="6">3.5.3.11</ecNumber>
    </submittedName>
</protein>
<dbReference type="Proteomes" id="UP000602647">
    <property type="component" value="Unassembled WGS sequence"/>
</dbReference>
<dbReference type="InterPro" id="IPR020855">
    <property type="entry name" value="Ureohydrolase_Mn_BS"/>
</dbReference>
<dbReference type="PROSITE" id="PS01053">
    <property type="entry name" value="ARGINASE_1"/>
    <property type="match status" value="1"/>
</dbReference>
<dbReference type="NCBIfam" id="TIGR01230">
    <property type="entry name" value="agmatinase"/>
    <property type="match status" value="1"/>
</dbReference>
<keyword evidence="4" id="KW-0464">Manganese</keyword>
<evidence type="ECO:0000256" key="4">
    <source>
        <dbReference type="PIRSR" id="PIRSR036979-1"/>
    </source>
</evidence>
<dbReference type="GO" id="GO:0033389">
    <property type="term" value="P:putrescine biosynthetic process from arginine, via agmatine"/>
    <property type="evidence" value="ECO:0007669"/>
    <property type="project" value="TreeGrafter"/>
</dbReference>
<dbReference type="Pfam" id="PF00491">
    <property type="entry name" value="Arginase"/>
    <property type="match status" value="1"/>
</dbReference>
<evidence type="ECO:0000313" key="6">
    <source>
        <dbReference type="EMBL" id="MBC6679372.1"/>
    </source>
</evidence>
<dbReference type="PROSITE" id="PS51409">
    <property type="entry name" value="ARGINASE_2"/>
    <property type="match status" value="1"/>
</dbReference>
<reference evidence="6" key="1">
    <citation type="submission" date="2020-08" db="EMBL/GenBank/DDBJ databases">
        <title>Genome public.</title>
        <authorList>
            <person name="Liu C."/>
            <person name="Sun Q."/>
        </authorList>
    </citation>
    <scope>NUCLEOTIDE SEQUENCE</scope>
    <source>
        <strain evidence="6">BX12</strain>
    </source>
</reference>
<feature type="binding site" evidence="4">
    <location>
        <position position="221"/>
    </location>
    <ligand>
        <name>Mn(2+)</name>
        <dbReference type="ChEBI" id="CHEBI:29035"/>
        <label>1</label>
    </ligand>
</feature>
<dbReference type="Gene3D" id="3.40.800.10">
    <property type="entry name" value="Ureohydrolase domain"/>
    <property type="match status" value="1"/>
</dbReference>
<proteinExistence type="inferred from homology"/>
<keyword evidence="7" id="KW-1185">Reference proteome</keyword>
<keyword evidence="2 4" id="KW-0479">Metal-binding</keyword>
<evidence type="ECO:0000256" key="3">
    <source>
        <dbReference type="ARBA" id="ARBA00022801"/>
    </source>
</evidence>
<feature type="binding site" evidence="4">
    <location>
        <position position="131"/>
    </location>
    <ligand>
        <name>Mn(2+)</name>
        <dbReference type="ChEBI" id="CHEBI:29035"/>
        <label>1</label>
    </ligand>
</feature>
<feature type="binding site" evidence="4">
    <location>
        <position position="219"/>
    </location>
    <ligand>
        <name>Mn(2+)</name>
        <dbReference type="ChEBI" id="CHEBI:29035"/>
        <label>1</label>
    </ligand>
</feature>
<dbReference type="AlphaFoldDB" id="A0A923NJT4"/>
<dbReference type="PANTHER" id="PTHR11358:SF26">
    <property type="entry name" value="GUANIDINO ACID HYDROLASE, MITOCHONDRIAL"/>
    <property type="match status" value="1"/>
</dbReference>
<dbReference type="EC" id="3.5.3.11" evidence="6"/>
<sequence>MNEYWREISTDNCEEADLCILGIPFDGAASVGKGAALAPDAVRVCTKVLPPVNSTGLRFPEIRVFDQGDVAFSLDWKAFFQEVEDEAFSLLNSGKFCLFIGGDHSVTIPLANAFARKYEGEKIGFIHFDSHPDLCDEYEGSRWSHACPLRRVLEDHISPRDLAQIGIRSYESEEIDLYREHPELLVIKAYDIFKNGYQEAINRIVSHFKGYDALYLTLDIDVLDPAFAPGTGTPEAGGLSSRELLEILNQLMEQLPIKAMDLVEISPSLDTTNQITSWAGAKIIYEILGQLHKKK</sequence>
<comment type="caution">
    <text evidence="6">The sequence shown here is derived from an EMBL/GenBank/DDBJ whole genome shotgun (WGS) entry which is preliminary data.</text>
</comment>
<dbReference type="InterPro" id="IPR005925">
    <property type="entry name" value="Agmatinase-rel"/>
</dbReference>
<evidence type="ECO:0000256" key="5">
    <source>
        <dbReference type="RuleBase" id="RU003684"/>
    </source>
</evidence>
<dbReference type="InterPro" id="IPR006035">
    <property type="entry name" value="Ureohydrolase"/>
</dbReference>
<feature type="binding site" evidence="4">
    <location>
        <position position="133"/>
    </location>
    <ligand>
        <name>Mn(2+)</name>
        <dbReference type="ChEBI" id="CHEBI:29035"/>
        <label>1</label>
    </ligand>
</feature>
<dbReference type="SUPFAM" id="SSF52768">
    <property type="entry name" value="Arginase/deacetylase"/>
    <property type="match status" value="1"/>
</dbReference>
<organism evidence="6 7">
    <name type="scientific">Zhenpiania hominis</name>
    <dbReference type="NCBI Taxonomy" id="2763644"/>
    <lineage>
        <taxon>Bacteria</taxon>
        <taxon>Bacillati</taxon>
        <taxon>Bacillota</taxon>
        <taxon>Clostridia</taxon>
        <taxon>Peptostreptococcales</taxon>
        <taxon>Anaerovoracaceae</taxon>
        <taxon>Zhenpiania</taxon>
    </lineage>
</organism>
<accession>A0A923NJT4</accession>
<comment type="similarity">
    <text evidence="1">Belongs to the arginase family. Agmatinase subfamily.</text>
</comment>
<dbReference type="InterPro" id="IPR023696">
    <property type="entry name" value="Ureohydrolase_dom_sf"/>
</dbReference>
<evidence type="ECO:0000256" key="2">
    <source>
        <dbReference type="ARBA" id="ARBA00022723"/>
    </source>
</evidence>